<reference evidence="6 7" key="1">
    <citation type="submission" date="2018-07" db="EMBL/GenBank/DDBJ databases">
        <title>The complete nuclear genome of the prasinophyte Chloropicon primus (CCMP1205).</title>
        <authorList>
            <person name="Pombert J.-F."/>
            <person name="Otis C."/>
            <person name="Turmel M."/>
            <person name="Lemieux C."/>
        </authorList>
    </citation>
    <scope>NUCLEOTIDE SEQUENCE [LARGE SCALE GENOMIC DNA]</scope>
    <source>
        <strain evidence="6 7">CCMP1205</strain>
    </source>
</reference>
<keyword evidence="7" id="KW-1185">Reference proteome</keyword>
<organism evidence="6 7">
    <name type="scientific">Chloropicon primus</name>
    <dbReference type="NCBI Taxonomy" id="1764295"/>
    <lineage>
        <taxon>Eukaryota</taxon>
        <taxon>Viridiplantae</taxon>
        <taxon>Chlorophyta</taxon>
        <taxon>Chloropicophyceae</taxon>
        <taxon>Chloropicales</taxon>
        <taxon>Chloropicaceae</taxon>
        <taxon>Chloropicon</taxon>
    </lineage>
</organism>
<dbReference type="Pfam" id="PF03575">
    <property type="entry name" value="Peptidase_S51"/>
    <property type="match status" value="1"/>
</dbReference>
<name>A0A5B8MNU8_9CHLO</name>
<dbReference type="InterPro" id="IPR005320">
    <property type="entry name" value="Peptidase_S51"/>
</dbReference>
<dbReference type="GO" id="GO:0006508">
    <property type="term" value="P:proteolysis"/>
    <property type="evidence" value="ECO:0007669"/>
    <property type="project" value="UniProtKB-KW"/>
</dbReference>
<keyword evidence="2" id="KW-0645">Protease</keyword>
<protein>
    <recommendedName>
        <fullName evidence="8">Dipeptidase E</fullName>
    </recommendedName>
</protein>
<feature type="chain" id="PRO_5023001966" description="Dipeptidase E" evidence="5">
    <location>
        <begin position="20"/>
        <end position="258"/>
    </location>
</feature>
<keyword evidence="5" id="KW-0732">Signal</keyword>
<evidence type="ECO:0000256" key="4">
    <source>
        <dbReference type="ARBA" id="ARBA00022825"/>
    </source>
</evidence>
<feature type="signal peptide" evidence="5">
    <location>
        <begin position="1"/>
        <end position="19"/>
    </location>
</feature>
<evidence type="ECO:0008006" key="8">
    <source>
        <dbReference type="Google" id="ProtNLM"/>
    </source>
</evidence>
<evidence type="ECO:0000256" key="1">
    <source>
        <dbReference type="ARBA" id="ARBA00006534"/>
    </source>
</evidence>
<dbReference type="PANTHER" id="PTHR20842:SF0">
    <property type="entry name" value="ALPHA-ASPARTYL DIPEPTIDASE"/>
    <property type="match status" value="1"/>
</dbReference>
<dbReference type="SUPFAM" id="SSF52317">
    <property type="entry name" value="Class I glutamine amidotransferase-like"/>
    <property type="match status" value="1"/>
</dbReference>
<evidence type="ECO:0000313" key="6">
    <source>
        <dbReference type="EMBL" id="QDZ22196.1"/>
    </source>
</evidence>
<comment type="similarity">
    <text evidence="1">Belongs to the peptidase S51 family.</text>
</comment>
<dbReference type="Gene3D" id="3.40.50.880">
    <property type="match status" value="1"/>
</dbReference>
<dbReference type="InterPro" id="IPR029062">
    <property type="entry name" value="Class_I_gatase-like"/>
</dbReference>
<dbReference type="Proteomes" id="UP000316726">
    <property type="component" value="Chromosome 7"/>
</dbReference>
<keyword evidence="4" id="KW-0720">Serine protease</keyword>
<dbReference type="AlphaFoldDB" id="A0A5B8MNU8"/>
<evidence type="ECO:0000256" key="5">
    <source>
        <dbReference type="SAM" id="SignalP"/>
    </source>
</evidence>
<keyword evidence="3" id="KW-0378">Hydrolase</keyword>
<dbReference type="PANTHER" id="PTHR20842">
    <property type="entry name" value="PROTEASE S51 ALPHA-ASPARTYL DIPEPTIDASE"/>
    <property type="match status" value="1"/>
</dbReference>
<evidence type="ECO:0000256" key="3">
    <source>
        <dbReference type="ARBA" id="ARBA00022801"/>
    </source>
</evidence>
<dbReference type="EMBL" id="CP031040">
    <property type="protein sequence ID" value="QDZ22196.1"/>
    <property type="molecule type" value="Genomic_DNA"/>
</dbReference>
<proteinExistence type="inferred from homology"/>
<sequence>MKWIASLLVALLVLTSCSGRTERDGVERNALTSVTCDALMSSSKRRRAILTSNGLSNEGIRQEFVRLVKLRTDPGKARVVYVPDALVADGYTFSKALVDEFRRSLRGTGVVASNVASVELASSTKEEVQVALEGADVVYVECGNTFFLHYHMVQKDFKALLDPLLDQGVVYVGSSAGSIAAGKTASIATWKGWDDPTVVPKIPYEGLAVLGDKSFFPHYNPQWKSLVESKRPTLDHEVITLTDNQCYSSDESGERLRG</sequence>
<evidence type="ECO:0000256" key="2">
    <source>
        <dbReference type="ARBA" id="ARBA00022670"/>
    </source>
</evidence>
<gene>
    <name evidence="6" type="ORF">A3770_07p47140</name>
</gene>
<evidence type="ECO:0000313" key="7">
    <source>
        <dbReference type="Proteomes" id="UP000316726"/>
    </source>
</evidence>
<dbReference type="OrthoDB" id="41623at2759"/>
<dbReference type="GO" id="GO:0008236">
    <property type="term" value="F:serine-type peptidase activity"/>
    <property type="evidence" value="ECO:0007669"/>
    <property type="project" value="UniProtKB-KW"/>
</dbReference>
<accession>A0A5B8MNU8</accession>
<dbReference type="PROSITE" id="PS51257">
    <property type="entry name" value="PROKAR_LIPOPROTEIN"/>
    <property type="match status" value="1"/>
</dbReference>